<organism evidence="1 2">
    <name type="scientific">Geodia barretti</name>
    <name type="common">Barrett's horny sponge</name>
    <dbReference type="NCBI Taxonomy" id="519541"/>
    <lineage>
        <taxon>Eukaryota</taxon>
        <taxon>Metazoa</taxon>
        <taxon>Porifera</taxon>
        <taxon>Demospongiae</taxon>
        <taxon>Heteroscleromorpha</taxon>
        <taxon>Tetractinellida</taxon>
        <taxon>Astrophorina</taxon>
        <taxon>Geodiidae</taxon>
        <taxon>Geodia</taxon>
    </lineage>
</organism>
<gene>
    <name evidence="1" type="ORF">GBAR_LOCUS9625</name>
</gene>
<dbReference type="EMBL" id="CASHTH010001459">
    <property type="protein sequence ID" value="CAI8015567.1"/>
    <property type="molecule type" value="Genomic_DNA"/>
</dbReference>
<reference evidence="1" key="1">
    <citation type="submission" date="2023-03" db="EMBL/GenBank/DDBJ databases">
        <authorList>
            <person name="Steffen K."/>
            <person name="Cardenas P."/>
        </authorList>
    </citation>
    <scope>NUCLEOTIDE SEQUENCE</scope>
</reference>
<dbReference type="GO" id="GO:0006508">
    <property type="term" value="P:proteolysis"/>
    <property type="evidence" value="ECO:0007669"/>
    <property type="project" value="UniProtKB-KW"/>
</dbReference>
<sequence>MRPPGQPRGGICFDCIRELDDRVELTANSADRPEAASPTLVPRQIYAHLDAYVIGQERAKKTLSVAVITISNGFVAKRQTLESRFRSPTFC</sequence>
<keyword evidence="1" id="KW-0378">Hydrolase</keyword>
<accession>A0AA35WJ08</accession>
<dbReference type="Gene3D" id="3.40.50.300">
    <property type="entry name" value="P-loop containing nucleotide triphosphate hydrolases"/>
    <property type="match status" value="1"/>
</dbReference>
<dbReference type="GO" id="GO:0008233">
    <property type="term" value="F:peptidase activity"/>
    <property type="evidence" value="ECO:0007669"/>
    <property type="project" value="UniProtKB-KW"/>
</dbReference>
<keyword evidence="1" id="KW-0645">Protease</keyword>
<keyword evidence="2" id="KW-1185">Reference proteome</keyword>
<dbReference type="Proteomes" id="UP001174909">
    <property type="component" value="Unassembled WGS sequence"/>
</dbReference>
<evidence type="ECO:0000313" key="2">
    <source>
        <dbReference type="Proteomes" id="UP001174909"/>
    </source>
</evidence>
<comment type="caution">
    <text evidence="1">The sequence shown here is derived from an EMBL/GenBank/DDBJ whole genome shotgun (WGS) entry which is preliminary data.</text>
</comment>
<dbReference type="GO" id="GO:0005524">
    <property type="term" value="F:ATP binding"/>
    <property type="evidence" value="ECO:0007669"/>
    <property type="project" value="UniProtKB-KW"/>
</dbReference>
<proteinExistence type="predicted"/>
<dbReference type="InterPro" id="IPR027417">
    <property type="entry name" value="P-loop_NTPase"/>
</dbReference>
<keyword evidence="1" id="KW-0067">ATP-binding</keyword>
<evidence type="ECO:0000313" key="1">
    <source>
        <dbReference type="EMBL" id="CAI8015567.1"/>
    </source>
</evidence>
<dbReference type="AlphaFoldDB" id="A0AA35WJ08"/>
<name>A0AA35WJ08_GEOBA</name>
<protein>
    <submittedName>
        <fullName evidence="1">ATP-dependent Clp protease ATP-binding subunit ClpX</fullName>
    </submittedName>
</protein>
<keyword evidence="1" id="KW-0547">Nucleotide-binding</keyword>